<protein>
    <submittedName>
        <fullName evidence="3">Uncharacterized protein</fullName>
    </submittedName>
</protein>
<dbReference type="Proteomes" id="UP000290289">
    <property type="component" value="Chromosome 11"/>
</dbReference>
<evidence type="ECO:0000313" key="4">
    <source>
        <dbReference type="Proteomes" id="UP000290289"/>
    </source>
</evidence>
<dbReference type="InterPro" id="IPR032675">
    <property type="entry name" value="LRR_dom_sf"/>
</dbReference>
<dbReference type="Gene3D" id="3.80.10.10">
    <property type="entry name" value="Ribonuclease Inhibitor"/>
    <property type="match status" value="1"/>
</dbReference>
<evidence type="ECO:0000256" key="1">
    <source>
        <dbReference type="ARBA" id="ARBA00022614"/>
    </source>
</evidence>
<sequence>MSTQLCLDIDEPILKQAQTCPIPRLKIVDTLGKEKTEVRVDKNRLDRWKASGVIALSDYNLKAIPDEVWASGTSARVTELSNNSIRDVPAKIGCLNSLQVDVSSNLLSELGSLHNLKVPTQSTSLYLSNNGLRALCVIQNLTTLDLHNTEITVDVLRQFEGWEGFAERRRLKHQKQLDFRVVNSGAFDEGADNNISILLSKVEQENLHAFFLSISLRVFNVQI</sequence>
<dbReference type="PANTHER" id="PTHR48051">
    <property type="match status" value="1"/>
</dbReference>
<dbReference type="EMBL" id="RDQH01000337">
    <property type="protein sequence ID" value="RXH84911.1"/>
    <property type="molecule type" value="Genomic_DNA"/>
</dbReference>
<proteinExistence type="predicted"/>
<evidence type="ECO:0000313" key="3">
    <source>
        <dbReference type="EMBL" id="RXH84911.1"/>
    </source>
</evidence>
<dbReference type="SUPFAM" id="SSF52075">
    <property type="entry name" value="Outer arm dynein light chain 1"/>
    <property type="match status" value="1"/>
</dbReference>
<dbReference type="PANTHER" id="PTHR48051:SF1">
    <property type="entry name" value="RAS SUPPRESSOR PROTEIN 1"/>
    <property type="match status" value="1"/>
</dbReference>
<keyword evidence="4" id="KW-1185">Reference proteome</keyword>
<comment type="caution">
    <text evidence="3">The sequence shown here is derived from an EMBL/GenBank/DDBJ whole genome shotgun (WGS) entry which is preliminary data.</text>
</comment>
<keyword evidence="2" id="KW-0677">Repeat</keyword>
<dbReference type="InterPro" id="IPR050216">
    <property type="entry name" value="LRR_domain-containing"/>
</dbReference>
<organism evidence="3 4">
    <name type="scientific">Malus domestica</name>
    <name type="common">Apple</name>
    <name type="synonym">Pyrus malus</name>
    <dbReference type="NCBI Taxonomy" id="3750"/>
    <lineage>
        <taxon>Eukaryota</taxon>
        <taxon>Viridiplantae</taxon>
        <taxon>Streptophyta</taxon>
        <taxon>Embryophyta</taxon>
        <taxon>Tracheophyta</taxon>
        <taxon>Spermatophyta</taxon>
        <taxon>Magnoliopsida</taxon>
        <taxon>eudicotyledons</taxon>
        <taxon>Gunneridae</taxon>
        <taxon>Pentapetalae</taxon>
        <taxon>rosids</taxon>
        <taxon>fabids</taxon>
        <taxon>Rosales</taxon>
        <taxon>Rosaceae</taxon>
        <taxon>Amygdaloideae</taxon>
        <taxon>Maleae</taxon>
        <taxon>Malus</taxon>
    </lineage>
</organism>
<dbReference type="AlphaFoldDB" id="A0A498IU11"/>
<keyword evidence="1" id="KW-0433">Leucine-rich repeat</keyword>
<name>A0A498IU11_MALDO</name>
<dbReference type="GO" id="GO:0005737">
    <property type="term" value="C:cytoplasm"/>
    <property type="evidence" value="ECO:0007669"/>
    <property type="project" value="TreeGrafter"/>
</dbReference>
<evidence type="ECO:0000256" key="2">
    <source>
        <dbReference type="ARBA" id="ARBA00022737"/>
    </source>
</evidence>
<accession>A0A498IU11</accession>
<reference evidence="3 4" key="1">
    <citation type="submission" date="2018-10" db="EMBL/GenBank/DDBJ databases">
        <title>A high-quality apple genome assembly.</title>
        <authorList>
            <person name="Hu J."/>
        </authorList>
    </citation>
    <scope>NUCLEOTIDE SEQUENCE [LARGE SCALE GENOMIC DNA]</scope>
    <source>
        <strain evidence="4">cv. HFTH1</strain>
        <tissue evidence="3">Young leaf</tissue>
    </source>
</reference>
<gene>
    <name evidence="3" type="ORF">DVH24_041679</name>
</gene>